<dbReference type="SMART" id="SM00369">
    <property type="entry name" value="LRR_TYP"/>
    <property type="match status" value="3"/>
</dbReference>
<evidence type="ECO:0000259" key="8">
    <source>
        <dbReference type="PROSITE" id="PS50041"/>
    </source>
</evidence>
<sequence>MPCRNGLTLTKRKHGVCAPGLGLFVFAALCCLEVWSSEPRSCSPCPLNCSCVAGPLLSCLVNCSNIRLEKAPAAADLPLSTSVLDLSKNQISSLDTSLLDRLTGLRELYLQGNRINVLPRGVFCCGPLSVLDLSNNQITTVKEQICDNLCNLTQIDLSSNPFECDCKLFRLVSWLQKKGVRVRRPESMLCNHPSELHHHPLLNISQLTCGMNYAACLEDSSSGAGGRTELVIFSSSTPGNFSREHCTGLCLTSSHRYGGLGARKECLCSTNSEPNFISESQCSAACTNPQVMEECGWTLADEAFAVDFSVTLKPVQPQSVHDQISFSASSSVSPVTLSWDFGDLSPRFNTSEPEATRAMHKYGLPGQYKVGVTAWMGNKEQASAQGEVTVMLPPKLHLMCPRLAVANSSLEISLFTWGAMGLSIDWKITKDSVEVAKACPHCPGGVIHNETSHCFQIFPEMNWTDARQQCLDHGGDLAIVRSDALRGELASHVTQERGVWLGLSDVQSPGRLQWVNGSDALEGEEGPPPRSVIARGNMCVSLDHRGQTSSHPCNIKRAFVCERKPQVPVPDAGVYSVGLAVFPTHNPLLQIEADELFIPRQTRGVIEILLFPVLNFVHAGQLSSLEVVTQKLQTQVQVRFQTYRPHCHHLGLHLLLPRCGGVACASVAVCVPIDLGPRRDPPSCPPLQQWCPFQQQCRGLSVPCPPSSCADCGHAHPLPHGALRPHYTLQREVVLTLPAGPPAHIQILDQGEILLVSPGDVFALQHDAGPGSLLHCQPAPHSPWRQSVIAINQSEWLWLNNSVAYEEHETSRVPEPELDLEALVEGGEGRWMEDVVCPVRVLYVGHSESQLQGRHLMTGLNEPGLYSLTAYSADPSYPASDTCLLPVVPPLGLTIIHPTLQNGSVYLQPNDTLLLLRVQSRYVTSAVWSGTNRSVTFQLLCPSEFVSRPSVCQPSSSAGSRAELMEPSQYAVLDVGPGLEGRLLQLELEARNNVTEASLSVAVHLEEPLQGLKVQPHPTHRVLMESVVSYSASVVQGSNPTFKWTVDDKPYFTYYNTVLNVIYQHAAIYKLTVTALNHVSSITEHFNVTVDRLVPMANLSVRGVPDVVPQGSTQTFTTSVLLDMSVTATFRWHFGDGGYKEFEYKPPYAPTLHSPDSPNQVLLSNNVTYVYSQPGIYTAVVSVTNRYGNISQTINMSVYSILNHVDIQTEPQLLLAGQNAEFEAHPLPSAYGIHYDWLLGDGSAPLQGRRVAHTYAQSGVFNICVSVNNTISSLNVCAEMFVFDKIENLSANTSSPSELNCPTIVQAHITSGNNVTWTFSMGDGHIHTLSDPYISHHYSSDGNYTVNVTASNAVSSVWTLLPVHVFVFQIVHIQPAVCVHEYTPINFTAFVTGNSSAHLYEWTFGDESVGEKTIRHGNPRISHTYVASGNYNLTLSISSGVSKAIKDMLVCVEPALQNINVMPDRTHYAVEEKICASLKDFTLYQTMKSVVLVQWKDAALPQKAHSTYRQG</sequence>
<dbReference type="PROSITE" id="PS50041">
    <property type="entry name" value="C_TYPE_LECTIN_2"/>
    <property type="match status" value="1"/>
</dbReference>
<evidence type="ECO:0000256" key="5">
    <source>
        <dbReference type="ARBA" id="ARBA00022737"/>
    </source>
</evidence>
<feature type="domain" description="PKD" evidence="9">
    <location>
        <begin position="1311"/>
        <end position="1356"/>
    </location>
</feature>
<dbReference type="SMART" id="SM00321">
    <property type="entry name" value="WSC"/>
    <property type="match status" value="1"/>
</dbReference>
<dbReference type="GO" id="GO:0005886">
    <property type="term" value="C:plasma membrane"/>
    <property type="evidence" value="ECO:0007669"/>
    <property type="project" value="TreeGrafter"/>
</dbReference>
<keyword evidence="2" id="KW-0433">Leucine-rich repeat</keyword>
<evidence type="ECO:0000256" key="6">
    <source>
        <dbReference type="ARBA" id="ARBA00022989"/>
    </source>
</evidence>
<dbReference type="SUPFAM" id="SSF56436">
    <property type="entry name" value="C-type lectin-like"/>
    <property type="match status" value="1"/>
</dbReference>
<dbReference type="PANTHER" id="PTHR46730">
    <property type="entry name" value="POLYCYSTIN-1"/>
    <property type="match status" value="1"/>
</dbReference>
<dbReference type="InterPro" id="IPR001611">
    <property type="entry name" value="Leu-rich_rpt"/>
</dbReference>
<dbReference type="InterPro" id="IPR000483">
    <property type="entry name" value="Cys-rich_flank_reg_C"/>
</dbReference>
<name>A0AAV2LNP7_KNICA</name>
<evidence type="ECO:0000256" key="1">
    <source>
        <dbReference type="ARBA" id="ARBA00004141"/>
    </source>
</evidence>
<proteinExistence type="predicted"/>
<feature type="domain" description="PKD" evidence="9">
    <location>
        <begin position="1385"/>
        <end position="1459"/>
    </location>
</feature>
<dbReference type="InterPro" id="IPR002889">
    <property type="entry name" value="WSC_carb-bd"/>
</dbReference>
<dbReference type="CDD" id="cd00146">
    <property type="entry name" value="PKD"/>
    <property type="match status" value="6"/>
</dbReference>
<feature type="domain" description="PKD" evidence="9">
    <location>
        <begin position="319"/>
        <end position="390"/>
    </location>
</feature>
<dbReference type="InterPro" id="IPR003591">
    <property type="entry name" value="Leu-rich_rpt_typical-subtyp"/>
</dbReference>
<dbReference type="PROSITE" id="PS51212">
    <property type="entry name" value="WSC"/>
    <property type="match status" value="1"/>
</dbReference>
<dbReference type="InterPro" id="IPR032675">
    <property type="entry name" value="LRR_dom_sf"/>
</dbReference>
<dbReference type="CDD" id="cd00037">
    <property type="entry name" value="CLECT"/>
    <property type="match status" value="1"/>
</dbReference>
<dbReference type="SUPFAM" id="SSF49299">
    <property type="entry name" value="PKD domain"/>
    <property type="match status" value="5"/>
</dbReference>
<feature type="domain" description="C-type lectin" evidence="8">
    <location>
        <begin position="450"/>
        <end position="562"/>
    </location>
</feature>
<gene>
    <name evidence="11" type="ORF">KC01_LOCUS29738</name>
</gene>
<feature type="domain" description="PKD" evidence="9">
    <location>
        <begin position="1128"/>
        <end position="1198"/>
    </location>
</feature>
<comment type="subcellular location">
    <subcellularLocation>
        <location evidence="1">Membrane</location>
        <topology evidence="1">Multi-pass membrane protein</topology>
    </subcellularLocation>
</comment>
<dbReference type="SUPFAM" id="SSF52058">
    <property type="entry name" value="L domain-like"/>
    <property type="match status" value="1"/>
</dbReference>
<dbReference type="EMBL" id="OZ035825">
    <property type="protein sequence ID" value="CAL1601867.1"/>
    <property type="molecule type" value="Genomic_DNA"/>
</dbReference>
<dbReference type="PANTHER" id="PTHR46730:SF3">
    <property type="entry name" value="POLYCYSTIN-1"/>
    <property type="match status" value="1"/>
</dbReference>
<keyword evidence="6" id="KW-1133">Transmembrane helix</keyword>
<evidence type="ECO:0000256" key="4">
    <source>
        <dbReference type="ARBA" id="ARBA00022729"/>
    </source>
</evidence>
<reference evidence="11 12" key="1">
    <citation type="submission" date="2024-04" db="EMBL/GenBank/DDBJ databases">
        <authorList>
            <person name="Waldvogel A.-M."/>
            <person name="Schoenle A."/>
        </authorList>
    </citation>
    <scope>NUCLEOTIDE SEQUENCE [LARGE SCALE GENOMIC DNA]</scope>
</reference>
<dbReference type="SMART" id="SM00082">
    <property type="entry name" value="LRRCT"/>
    <property type="match status" value="1"/>
</dbReference>
<dbReference type="InterPro" id="IPR022409">
    <property type="entry name" value="PKD/Chitinase_dom"/>
</dbReference>
<protein>
    <submittedName>
        <fullName evidence="11">Uncharacterized protein</fullName>
    </submittedName>
</protein>
<dbReference type="InterPro" id="IPR001304">
    <property type="entry name" value="C-type_lectin-like"/>
</dbReference>
<keyword evidence="5" id="KW-0677">Repeat</keyword>
<dbReference type="SMART" id="SM00034">
    <property type="entry name" value="CLECT"/>
    <property type="match status" value="1"/>
</dbReference>
<dbReference type="InterPro" id="IPR013783">
    <property type="entry name" value="Ig-like_fold"/>
</dbReference>
<evidence type="ECO:0000256" key="7">
    <source>
        <dbReference type="ARBA" id="ARBA00023136"/>
    </source>
</evidence>
<keyword evidence="3" id="KW-0812">Transmembrane</keyword>
<evidence type="ECO:0000256" key="2">
    <source>
        <dbReference type="ARBA" id="ARBA00022614"/>
    </source>
</evidence>
<evidence type="ECO:0000313" key="11">
    <source>
        <dbReference type="EMBL" id="CAL1601867.1"/>
    </source>
</evidence>
<dbReference type="SMART" id="SM00089">
    <property type="entry name" value="PKD"/>
    <property type="match status" value="6"/>
</dbReference>
<accession>A0AAV2LNP7</accession>
<dbReference type="InterPro" id="IPR000601">
    <property type="entry name" value="PKD_dom"/>
</dbReference>
<dbReference type="InterPro" id="IPR035986">
    <property type="entry name" value="PKD_dom_sf"/>
</dbReference>
<dbReference type="GO" id="GO:0006816">
    <property type="term" value="P:calcium ion transport"/>
    <property type="evidence" value="ECO:0007669"/>
    <property type="project" value="TreeGrafter"/>
</dbReference>
<dbReference type="Proteomes" id="UP001497482">
    <property type="component" value="Chromosome 3"/>
</dbReference>
<evidence type="ECO:0000259" key="9">
    <source>
        <dbReference type="PROSITE" id="PS50093"/>
    </source>
</evidence>
<keyword evidence="4" id="KW-0732">Signal</keyword>
<dbReference type="Pfam" id="PF00801">
    <property type="entry name" value="PKD"/>
    <property type="match status" value="5"/>
</dbReference>
<dbReference type="GO" id="GO:0005261">
    <property type="term" value="F:monoatomic cation channel activity"/>
    <property type="evidence" value="ECO:0007669"/>
    <property type="project" value="TreeGrafter"/>
</dbReference>
<dbReference type="PROSITE" id="PS50093">
    <property type="entry name" value="PKD"/>
    <property type="match status" value="5"/>
</dbReference>
<keyword evidence="12" id="KW-1185">Reference proteome</keyword>
<evidence type="ECO:0000259" key="10">
    <source>
        <dbReference type="PROSITE" id="PS51212"/>
    </source>
</evidence>
<keyword evidence="7" id="KW-0472">Membrane</keyword>
<feature type="domain" description="WSC" evidence="10">
    <location>
        <begin position="210"/>
        <end position="310"/>
    </location>
</feature>
<feature type="domain" description="PKD" evidence="9">
    <location>
        <begin position="1235"/>
        <end position="1282"/>
    </location>
</feature>
<dbReference type="Gene3D" id="3.10.100.10">
    <property type="entry name" value="Mannose-Binding Protein A, subunit A"/>
    <property type="match status" value="1"/>
</dbReference>
<dbReference type="Pfam" id="PF13855">
    <property type="entry name" value="LRR_8"/>
    <property type="match status" value="1"/>
</dbReference>
<evidence type="ECO:0000256" key="3">
    <source>
        <dbReference type="ARBA" id="ARBA00022692"/>
    </source>
</evidence>
<dbReference type="Pfam" id="PF00059">
    <property type="entry name" value="Lectin_C"/>
    <property type="match status" value="1"/>
</dbReference>
<dbReference type="InterPro" id="IPR016187">
    <property type="entry name" value="CTDL_fold"/>
</dbReference>
<dbReference type="Gene3D" id="2.60.40.10">
    <property type="entry name" value="Immunoglobulins"/>
    <property type="match status" value="5"/>
</dbReference>
<dbReference type="Gene3D" id="3.80.10.10">
    <property type="entry name" value="Ribonuclease Inhibitor"/>
    <property type="match status" value="2"/>
</dbReference>
<evidence type="ECO:0000313" key="12">
    <source>
        <dbReference type="Proteomes" id="UP001497482"/>
    </source>
</evidence>
<organism evidence="11 12">
    <name type="scientific">Knipowitschia caucasica</name>
    <name type="common">Caucasian dwarf goby</name>
    <name type="synonym">Pomatoschistus caucasicus</name>
    <dbReference type="NCBI Taxonomy" id="637954"/>
    <lineage>
        <taxon>Eukaryota</taxon>
        <taxon>Metazoa</taxon>
        <taxon>Chordata</taxon>
        <taxon>Craniata</taxon>
        <taxon>Vertebrata</taxon>
        <taxon>Euteleostomi</taxon>
        <taxon>Actinopterygii</taxon>
        <taxon>Neopterygii</taxon>
        <taxon>Teleostei</taxon>
        <taxon>Neoteleostei</taxon>
        <taxon>Acanthomorphata</taxon>
        <taxon>Gobiaria</taxon>
        <taxon>Gobiiformes</taxon>
        <taxon>Gobioidei</taxon>
        <taxon>Gobiidae</taxon>
        <taxon>Gobiinae</taxon>
        <taxon>Knipowitschia</taxon>
    </lineage>
</organism>
<dbReference type="InterPro" id="IPR016186">
    <property type="entry name" value="C-type_lectin-like/link_sf"/>
</dbReference>